<dbReference type="GO" id="GO:0003700">
    <property type="term" value="F:DNA-binding transcription factor activity"/>
    <property type="evidence" value="ECO:0007669"/>
    <property type="project" value="TreeGrafter"/>
</dbReference>
<dbReference type="PROSITE" id="PS50977">
    <property type="entry name" value="HTH_TETR_2"/>
    <property type="match status" value="1"/>
</dbReference>
<evidence type="ECO:0000256" key="4">
    <source>
        <dbReference type="PROSITE-ProRule" id="PRU00335"/>
    </source>
</evidence>
<evidence type="ECO:0000256" key="2">
    <source>
        <dbReference type="ARBA" id="ARBA00023125"/>
    </source>
</evidence>
<evidence type="ECO:0000313" key="7">
    <source>
        <dbReference type="EMBL" id="RMI06687.1"/>
    </source>
</evidence>
<dbReference type="SUPFAM" id="SSF46689">
    <property type="entry name" value="Homeodomain-like"/>
    <property type="match status" value="1"/>
</dbReference>
<feature type="domain" description="HTH tetR-type" evidence="6">
    <location>
        <begin position="78"/>
        <end position="138"/>
    </location>
</feature>
<gene>
    <name evidence="7" type="ORF">EBM89_15620</name>
</gene>
<sequence length="267" mass="27894">MTRPDDDSISAATRALADATAALTRMIGAQAREVVPEVGEALAAGLREASRGLAEASEGVARKSGTARAEERRRERADRTRADLLDAAARVIAAQGYEGASVGDIAADAGYTKGALYAHFGSKHEVMMALARERLGYDVEDPELDLPGLTDDGVDVAVLTAFLTETGHDPALLLSLEFLLYGLRNPAAGDELAALHLASFDLLAEQVARVRVGREDGGADEVTERDRDVALGVISVLNFAALTARLTGSSAMSPAAAARAIARLVEG</sequence>
<proteinExistence type="predicted"/>
<comment type="caution">
    <text evidence="7">The sequence shown here is derived from an EMBL/GenBank/DDBJ whole genome shotgun (WGS) entry which is preliminary data.</text>
</comment>
<keyword evidence="2 4" id="KW-0238">DNA-binding</keyword>
<dbReference type="RefSeq" id="WP_122150531.1">
    <property type="nucleotide sequence ID" value="NZ_RFFI01000099.1"/>
</dbReference>
<dbReference type="PANTHER" id="PTHR30055">
    <property type="entry name" value="HTH-TYPE TRANSCRIPTIONAL REGULATOR RUTR"/>
    <property type="match status" value="1"/>
</dbReference>
<feature type="region of interest" description="Disordered" evidence="5">
    <location>
        <begin position="51"/>
        <end position="77"/>
    </location>
</feature>
<dbReference type="Gene3D" id="1.10.357.10">
    <property type="entry name" value="Tetracycline Repressor, domain 2"/>
    <property type="match status" value="1"/>
</dbReference>
<dbReference type="EMBL" id="RFFI01000099">
    <property type="protein sequence ID" value="RMI06687.1"/>
    <property type="molecule type" value="Genomic_DNA"/>
</dbReference>
<dbReference type="PANTHER" id="PTHR30055:SF234">
    <property type="entry name" value="HTH-TYPE TRANSCRIPTIONAL REGULATOR BETI"/>
    <property type="match status" value="1"/>
</dbReference>
<dbReference type="PRINTS" id="PR00455">
    <property type="entry name" value="HTHTETR"/>
</dbReference>
<keyword evidence="1" id="KW-0805">Transcription regulation</keyword>
<dbReference type="InterPro" id="IPR050109">
    <property type="entry name" value="HTH-type_TetR-like_transc_reg"/>
</dbReference>
<keyword evidence="3" id="KW-0804">Transcription</keyword>
<evidence type="ECO:0000259" key="6">
    <source>
        <dbReference type="PROSITE" id="PS50977"/>
    </source>
</evidence>
<dbReference type="InterPro" id="IPR009057">
    <property type="entry name" value="Homeodomain-like_sf"/>
</dbReference>
<organism evidence="7 8">
    <name type="scientific">Cellulomonas triticagri</name>
    <dbReference type="NCBI Taxonomy" id="2483352"/>
    <lineage>
        <taxon>Bacteria</taxon>
        <taxon>Bacillati</taxon>
        <taxon>Actinomycetota</taxon>
        <taxon>Actinomycetes</taxon>
        <taxon>Micrococcales</taxon>
        <taxon>Cellulomonadaceae</taxon>
        <taxon>Cellulomonas</taxon>
    </lineage>
</organism>
<dbReference type="Proteomes" id="UP000269289">
    <property type="component" value="Unassembled WGS sequence"/>
</dbReference>
<dbReference type="GO" id="GO:0000976">
    <property type="term" value="F:transcription cis-regulatory region binding"/>
    <property type="evidence" value="ECO:0007669"/>
    <property type="project" value="TreeGrafter"/>
</dbReference>
<dbReference type="OrthoDB" id="3211155at2"/>
<evidence type="ECO:0000256" key="3">
    <source>
        <dbReference type="ARBA" id="ARBA00023163"/>
    </source>
</evidence>
<dbReference type="AlphaFoldDB" id="A0A3M2IXN6"/>
<dbReference type="InterPro" id="IPR001647">
    <property type="entry name" value="HTH_TetR"/>
</dbReference>
<keyword evidence="8" id="KW-1185">Reference proteome</keyword>
<dbReference type="Pfam" id="PF00440">
    <property type="entry name" value="TetR_N"/>
    <property type="match status" value="1"/>
</dbReference>
<name>A0A3M2IXN6_9CELL</name>
<protein>
    <submittedName>
        <fullName evidence="7">TetR/AcrR family transcriptional regulator</fullName>
    </submittedName>
</protein>
<evidence type="ECO:0000256" key="5">
    <source>
        <dbReference type="SAM" id="MobiDB-lite"/>
    </source>
</evidence>
<evidence type="ECO:0000256" key="1">
    <source>
        <dbReference type="ARBA" id="ARBA00023015"/>
    </source>
</evidence>
<accession>A0A3M2IXN6</accession>
<evidence type="ECO:0000313" key="8">
    <source>
        <dbReference type="Proteomes" id="UP000269289"/>
    </source>
</evidence>
<feature type="DNA-binding region" description="H-T-H motif" evidence="4">
    <location>
        <begin position="101"/>
        <end position="120"/>
    </location>
</feature>
<reference evidence="7 8" key="1">
    <citation type="submission" date="2018-10" db="EMBL/GenBank/DDBJ databases">
        <title>Isolation, diversity and antifungal activity of actinobacteria from wheat.</title>
        <authorList>
            <person name="Han C."/>
        </authorList>
    </citation>
    <scope>NUCLEOTIDE SEQUENCE [LARGE SCALE GENOMIC DNA]</scope>
    <source>
        <strain evidence="7 8">NEAU-YY56</strain>
    </source>
</reference>
<feature type="compositionally biased region" description="Basic and acidic residues" evidence="5">
    <location>
        <begin position="68"/>
        <end position="77"/>
    </location>
</feature>